<accession>A0A4U6TQL0</accession>
<evidence type="ECO:0000313" key="1">
    <source>
        <dbReference type="EMBL" id="TKW03674.1"/>
    </source>
</evidence>
<sequence length="85" mass="9142">MGMHCRSRISRCRCFSRVFGWLSGAGTCLLDPGFRFLSSACARFGAASCGGSRCKETESFVALPAMGHAHAHVCHLFLSFLAALL</sequence>
<evidence type="ECO:0000313" key="2">
    <source>
        <dbReference type="Proteomes" id="UP000298652"/>
    </source>
</evidence>
<dbReference type="Gramene" id="TKW03674">
    <property type="protein sequence ID" value="TKW03674"/>
    <property type="gene ID" value="SEVIR_7G056609v2"/>
</dbReference>
<keyword evidence="2" id="KW-1185">Reference proteome</keyword>
<dbReference type="EMBL" id="CM016558">
    <property type="protein sequence ID" value="TKW03674.1"/>
    <property type="molecule type" value="Genomic_DNA"/>
</dbReference>
<dbReference type="AlphaFoldDB" id="A0A4U6TQL0"/>
<dbReference type="Proteomes" id="UP000298652">
    <property type="component" value="Chromosome 7"/>
</dbReference>
<proteinExistence type="predicted"/>
<name>A0A4U6TQL0_SETVI</name>
<gene>
    <name evidence="1" type="ORF">SEVIR_7G056609v2</name>
</gene>
<reference evidence="1" key="1">
    <citation type="submission" date="2019-03" db="EMBL/GenBank/DDBJ databases">
        <title>WGS assembly of Setaria viridis.</title>
        <authorList>
            <person name="Huang P."/>
            <person name="Jenkins J."/>
            <person name="Grimwood J."/>
            <person name="Barry K."/>
            <person name="Healey A."/>
            <person name="Mamidi S."/>
            <person name="Sreedasyam A."/>
            <person name="Shu S."/>
            <person name="Feldman M."/>
            <person name="Wu J."/>
            <person name="Yu Y."/>
            <person name="Chen C."/>
            <person name="Johnson J."/>
            <person name="Rokhsar D."/>
            <person name="Baxter I."/>
            <person name="Schmutz J."/>
            <person name="Brutnell T."/>
            <person name="Kellogg E."/>
        </authorList>
    </citation>
    <scope>NUCLEOTIDE SEQUENCE [LARGE SCALE GENOMIC DNA]</scope>
</reference>
<organism evidence="1 2">
    <name type="scientific">Setaria viridis</name>
    <name type="common">Green bristlegrass</name>
    <name type="synonym">Setaria italica subsp. viridis</name>
    <dbReference type="NCBI Taxonomy" id="4556"/>
    <lineage>
        <taxon>Eukaryota</taxon>
        <taxon>Viridiplantae</taxon>
        <taxon>Streptophyta</taxon>
        <taxon>Embryophyta</taxon>
        <taxon>Tracheophyta</taxon>
        <taxon>Spermatophyta</taxon>
        <taxon>Magnoliopsida</taxon>
        <taxon>Liliopsida</taxon>
        <taxon>Poales</taxon>
        <taxon>Poaceae</taxon>
        <taxon>PACMAD clade</taxon>
        <taxon>Panicoideae</taxon>
        <taxon>Panicodae</taxon>
        <taxon>Paniceae</taxon>
        <taxon>Cenchrinae</taxon>
        <taxon>Setaria</taxon>
    </lineage>
</organism>
<protein>
    <submittedName>
        <fullName evidence="1">Uncharacterized protein</fullName>
    </submittedName>
</protein>